<dbReference type="EMBL" id="QWIR01000076">
    <property type="protein sequence ID" value="RMY88619.1"/>
    <property type="molecule type" value="Genomic_DNA"/>
</dbReference>
<evidence type="ECO:0000313" key="2">
    <source>
        <dbReference type="EMBL" id="RMY88619.1"/>
    </source>
</evidence>
<proteinExistence type="inferred from homology"/>
<organism evidence="2 3">
    <name type="scientific">Hortaea werneckii</name>
    <name type="common">Black yeast</name>
    <name type="synonym">Cladosporium werneckii</name>
    <dbReference type="NCBI Taxonomy" id="91943"/>
    <lineage>
        <taxon>Eukaryota</taxon>
        <taxon>Fungi</taxon>
        <taxon>Dikarya</taxon>
        <taxon>Ascomycota</taxon>
        <taxon>Pezizomycotina</taxon>
        <taxon>Dothideomycetes</taxon>
        <taxon>Dothideomycetidae</taxon>
        <taxon>Mycosphaerellales</taxon>
        <taxon>Teratosphaeriaceae</taxon>
        <taxon>Hortaea</taxon>
    </lineage>
</organism>
<dbReference type="CDD" id="cd20265">
    <property type="entry name" value="Complex1_LYR_ETFRF1_LYRM5"/>
    <property type="match status" value="1"/>
</dbReference>
<reference evidence="2 3" key="1">
    <citation type="journal article" date="2018" name="BMC Genomics">
        <title>Genomic evidence for intraspecific hybridization in a clonal and extremely halotolerant yeast.</title>
        <authorList>
            <person name="Gostincar C."/>
            <person name="Stajich J.E."/>
            <person name="Zupancic J."/>
            <person name="Zalar P."/>
            <person name="Gunde-Cimerman N."/>
        </authorList>
    </citation>
    <scope>NUCLEOTIDE SEQUENCE [LARGE SCALE GENOMIC DNA]</scope>
    <source>
        <strain evidence="2 3">EXF-2788</strain>
    </source>
</reference>
<dbReference type="OrthoDB" id="10258445at2759"/>
<dbReference type="GO" id="GO:0090324">
    <property type="term" value="P:negative regulation of oxidative phosphorylation"/>
    <property type="evidence" value="ECO:0007669"/>
    <property type="project" value="InterPro"/>
</dbReference>
<dbReference type="VEuPathDB" id="FungiDB:BTJ68_01348"/>
<comment type="similarity">
    <text evidence="1">Belongs to the complex I LYR family.</text>
</comment>
<dbReference type="GO" id="GO:0005739">
    <property type="term" value="C:mitochondrion"/>
    <property type="evidence" value="ECO:0007669"/>
    <property type="project" value="TreeGrafter"/>
</dbReference>
<accession>A0A3M7FIF5</accession>
<dbReference type="Pfam" id="PF13233">
    <property type="entry name" value="Complex1_LYR_2"/>
    <property type="match status" value="1"/>
</dbReference>
<sequence length="106" mass="12619">MASSPLRHQVIRVYRELLYLGREYPLGYDYFRPRLHKAFMAKSGLEDEEQIRKGIEQAEYVKKEVEAMFDSLARKMVSKYIITADAGFFRYYLKKYRALSRAYSNS</sequence>
<dbReference type="InterPro" id="IPR045296">
    <property type="entry name" value="Complex1_LYR_ETFRF1_LYRM5"/>
</dbReference>
<dbReference type="PANTHER" id="PTHR21024:SF0">
    <property type="entry name" value="ELECTRON TRANSFER FLAVOPROTEIN REGULATORY FACTOR 1"/>
    <property type="match status" value="1"/>
</dbReference>
<dbReference type="PANTHER" id="PTHR21024">
    <property type="entry name" value="GROWTH HORMONE-INDUCIBLE SOLUBLE PROTEIN-RELATED"/>
    <property type="match status" value="1"/>
</dbReference>
<evidence type="ECO:0000313" key="3">
    <source>
        <dbReference type="Proteomes" id="UP000268823"/>
    </source>
</evidence>
<protein>
    <recommendedName>
        <fullName evidence="4">Mitochondrial zinc maintenance protein 1, mitochondrial</fullName>
    </recommendedName>
</protein>
<gene>
    <name evidence="2" type="ORF">D0861_04725</name>
</gene>
<comment type="caution">
    <text evidence="2">The sequence shown here is derived from an EMBL/GenBank/DDBJ whole genome shotgun (WGS) entry which is preliminary data.</text>
</comment>
<dbReference type="AlphaFoldDB" id="A0A3M7FIF5"/>
<dbReference type="Proteomes" id="UP000268823">
    <property type="component" value="Unassembled WGS sequence"/>
</dbReference>
<evidence type="ECO:0008006" key="4">
    <source>
        <dbReference type="Google" id="ProtNLM"/>
    </source>
</evidence>
<dbReference type="GO" id="GO:0022904">
    <property type="term" value="P:respiratory electron transport chain"/>
    <property type="evidence" value="ECO:0007669"/>
    <property type="project" value="TreeGrafter"/>
</dbReference>
<evidence type="ECO:0000256" key="1">
    <source>
        <dbReference type="ARBA" id="ARBA00009508"/>
    </source>
</evidence>
<name>A0A3M7FIF5_HORWE</name>
<dbReference type="InterPro" id="IPR052000">
    <property type="entry name" value="ETFRF1"/>
</dbReference>